<sequence>MEGGRGARRQGTLSSSTGCSWASFEEKAKDYELKSGLLGPSRNPFSPTTRQLCREDMAIYGEEPASDSLALVVCEQCGRVVKSQALSKHKGEEEGKVGRGRKGKKEEKERGKAHKKKRTERESKEDDRDVTVVFSFPELYHSKVFHIPPPKHIGHHSRIHTVGQPSVGGLTDEPRGQFPAPVVAPQRRGSTSVGGLTDEPRGQFPAPVVAPQRRGSTSVGGLTDEPRGQFPAPVVAPQRRGSTSGGGGVMGFAATELPRQNSSGSGGVGTMGGERGAEDGNSGSGRSSKEYDPNRHCGVWVEEEKRNCTRSLTCKFHPLSQKGRVQGRSRPFAELLDEHRRRKKLKKQGKLSGGGHTPSLPHPSPSEPPPLTAHPLYPPPHPDRPTPPTFHPNSAPFPHVDDDERGESEGGGGEWVTGEEHSEEDEANSRDLPSRPDYPKPLAV</sequence>
<comment type="caution">
    <text evidence="3">The sequence shown here is derived from an EMBL/GenBank/DDBJ whole genome shotgun (WGS) entry which is preliminary data.</text>
</comment>
<dbReference type="InterPro" id="IPR052237">
    <property type="entry name" value="Ataxin-7-like_regulator"/>
</dbReference>
<dbReference type="InterPro" id="IPR013243">
    <property type="entry name" value="SCA7_dom"/>
</dbReference>
<reference evidence="3" key="1">
    <citation type="submission" date="2023-03" db="EMBL/GenBank/DDBJ databases">
        <authorList>
            <person name="Steffen K."/>
            <person name="Cardenas P."/>
        </authorList>
    </citation>
    <scope>NUCLEOTIDE SEQUENCE</scope>
</reference>
<feature type="compositionally biased region" description="Basic residues" evidence="1">
    <location>
        <begin position="340"/>
        <end position="349"/>
    </location>
</feature>
<feature type="region of interest" description="Disordered" evidence="1">
    <location>
        <begin position="316"/>
        <end position="444"/>
    </location>
</feature>
<feature type="compositionally biased region" description="Gly residues" evidence="1">
    <location>
        <begin position="264"/>
        <end position="274"/>
    </location>
</feature>
<dbReference type="AlphaFoldDB" id="A0AA35QYS1"/>
<proteinExistence type="predicted"/>
<accession>A0AA35QYS1</accession>
<feature type="non-terminal residue" evidence="3">
    <location>
        <position position="1"/>
    </location>
</feature>
<evidence type="ECO:0000313" key="4">
    <source>
        <dbReference type="Proteomes" id="UP001174909"/>
    </source>
</evidence>
<feature type="region of interest" description="Disordered" evidence="1">
    <location>
        <begin position="174"/>
        <end position="297"/>
    </location>
</feature>
<feature type="compositionally biased region" description="Pro residues" evidence="1">
    <location>
        <begin position="360"/>
        <end position="390"/>
    </location>
</feature>
<dbReference type="PROSITE" id="PS51505">
    <property type="entry name" value="SCA7"/>
    <property type="match status" value="1"/>
</dbReference>
<feature type="domain" description="SCA7" evidence="2">
    <location>
        <begin position="284"/>
        <end position="351"/>
    </location>
</feature>
<dbReference type="EMBL" id="CASHTH010000305">
    <property type="protein sequence ID" value="CAI7997266.1"/>
    <property type="molecule type" value="Genomic_DNA"/>
</dbReference>
<dbReference type="Pfam" id="PF08313">
    <property type="entry name" value="SCA7"/>
    <property type="match status" value="1"/>
</dbReference>
<evidence type="ECO:0000259" key="2">
    <source>
        <dbReference type="PROSITE" id="PS51505"/>
    </source>
</evidence>
<dbReference type="Proteomes" id="UP001174909">
    <property type="component" value="Unassembled WGS sequence"/>
</dbReference>
<name>A0AA35QYS1_GEOBA</name>
<dbReference type="PANTHER" id="PTHR15117:SF24">
    <property type="entry name" value="SCA7 DOMAIN-CONTAINING PROTEIN"/>
    <property type="match status" value="1"/>
</dbReference>
<keyword evidence="4" id="KW-1185">Reference proteome</keyword>
<evidence type="ECO:0000313" key="3">
    <source>
        <dbReference type="EMBL" id="CAI7997266.1"/>
    </source>
</evidence>
<evidence type="ECO:0000256" key="1">
    <source>
        <dbReference type="SAM" id="MobiDB-lite"/>
    </source>
</evidence>
<feature type="compositionally biased region" description="Basic and acidic residues" evidence="1">
    <location>
        <begin position="119"/>
        <end position="129"/>
    </location>
</feature>
<organism evidence="3 4">
    <name type="scientific">Geodia barretti</name>
    <name type="common">Barrett's horny sponge</name>
    <dbReference type="NCBI Taxonomy" id="519541"/>
    <lineage>
        <taxon>Eukaryota</taxon>
        <taxon>Metazoa</taxon>
        <taxon>Porifera</taxon>
        <taxon>Demospongiae</taxon>
        <taxon>Heteroscleromorpha</taxon>
        <taxon>Tetractinellida</taxon>
        <taxon>Astrophorina</taxon>
        <taxon>Geodiidae</taxon>
        <taxon>Geodia</taxon>
    </lineage>
</organism>
<dbReference type="Gene3D" id="6.10.140.1270">
    <property type="match status" value="1"/>
</dbReference>
<gene>
    <name evidence="3" type="ORF">GBAR_LOCUS2121</name>
</gene>
<dbReference type="PANTHER" id="PTHR15117">
    <property type="entry name" value="ATAXIN 7 RELATED"/>
    <property type="match status" value="1"/>
</dbReference>
<protein>
    <submittedName>
        <fullName evidence="3">Ataxin-7-like protein 1</fullName>
    </submittedName>
</protein>
<feature type="compositionally biased region" description="Basic and acidic residues" evidence="1">
    <location>
        <begin position="427"/>
        <end position="438"/>
    </location>
</feature>
<feature type="region of interest" description="Disordered" evidence="1">
    <location>
        <begin position="84"/>
        <end position="129"/>
    </location>
</feature>